<dbReference type="RefSeq" id="XP_028998526.1">
    <property type="nucleotide sequence ID" value="XM_029142693.3"/>
</dbReference>
<dbReference type="RefSeq" id="XP_028998525.1">
    <property type="nucleotide sequence ID" value="XM_029142692.3"/>
</dbReference>
<dbReference type="KEGG" id="bspl:114851120"/>
<dbReference type="RefSeq" id="XP_028998522.1">
    <property type="nucleotide sequence ID" value="XM_029142689.2"/>
</dbReference>
<feature type="region of interest" description="Disordered" evidence="2">
    <location>
        <begin position="1"/>
        <end position="25"/>
    </location>
</feature>
<evidence type="ECO:0000256" key="1">
    <source>
        <dbReference type="ARBA" id="ARBA00009024"/>
    </source>
</evidence>
<evidence type="ECO:0000313" key="5">
    <source>
        <dbReference type="RefSeq" id="XP_028998525.1"/>
    </source>
</evidence>
<name>A0A6P7LUN9_BETSP</name>
<evidence type="ECO:0000313" key="8">
    <source>
        <dbReference type="RefSeq" id="XP_028998528.1"/>
    </source>
</evidence>
<sequence length="220" mass="24326">MSSIYPSTGVVTRSTQYQGPGMAVQNQPTRTVIPTAPPQSPATAVQYPPNQLMTITTTSHGPGMAVQHQPTQIMAMPSTSQGPGIAVQHQPPQIMTITTTSQGPGTWSTGLCHCCSDMSTCCFGMWCFTCMQCETANKFGWCCCVPTLDLCCVVSYLLRTSIRQRHNIHGSCCNDYCTICWCYPCVWCQMRRELKIRDRKPATVQVVTTQLPRVHTAQMY</sequence>
<accession>A0A6P7LUN9</accession>
<dbReference type="AlphaFoldDB" id="A0A6P7LUN9"/>
<evidence type="ECO:0000313" key="7">
    <source>
        <dbReference type="RefSeq" id="XP_028998527.1"/>
    </source>
</evidence>
<organism evidence="3 6">
    <name type="scientific">Betta splendens</name>
    <name type="common">Siamese fighting fish</name>
    <dbReference type="NCBI Taxonomy" id="158456"/>
    <lineage>
        <taxon>Eukaryota</taxon>
        <taxon>Metazoa</taxon>
        <taxon>Chordata</taxon>
        <taxon>Craniata</taxon>
        <taxon>Vertebrata</taxon>
        <taxon>Euteleostomi</taxon>
        <taxon>Actinopterygii</taxon>
        <taxon>Neopterygii</taxon>
        <taxon>Teleostei</taxon>
        <taxon>Neoteleostei</taxon>
        <taxon>Acanthomorphata</taxon>
        <taxon>Anabantaria</taxon>
        <taxon>Anabantiformes</taxon>
        <taxon>Anabantoidei</taxon>
        <taxon>Osphronemidae</taxon>
        <taxon>Betta</taxon>
    </lineage>
</organism>
<dbReference type="PANTHER" id="PTHR15907">
    <property type="entry name" value="DUF614 FAMILY PROTEIN-RELATED"/>
    <property type="match status" value="1"/>
</dbReference>
<evidence type="ECO:0000313" key="6">
    <source>
        <dbReference type="RefSeq" id="XP_028998526.1"/>
    </source>
</evidence>
<evidence type="ECO:0000313" key="3">
    <source>
        <dbReference type="Proteomes" id="UP000515150"/>
    </source>
</evidence>
<evidence type="ECO:0000256" key="2">
    <source>
        <dbReference type="SAM" id="MobiDB-lite"/>
    </source>
</evidence>
<keyword evidence="3" id="KW-1185">Reference proteome</keyword>
<evidence type="ECO:0000313" key="9">
    <source>
        <dbReference type="RefSeq" id="XP_040923893.1"/>
    </source>
</evidence>
<dbReference type="GeneID" id="114851120"/>
<evidence type="ECO:0000313" key="4">
    <source>
        <dbReference type="RefSeq" id="XP_028998522.1"/>
    </source>
</evidence>
<dbReference type="RefSeq" id="XP_028998528.1">
    <property type="nucleotide sequence ID" value="XM_029142695.3"/>
</dbReference>
<dbReference type="RefSeq" id="XP_040923893.1">
    <property type="nucleotide sequence ID" value="XM_041067959.2"/>
</dbReference>
<gene>
    <name evidence="4 5 6 7 8 9" type="primary">LOC114851120</name>
</gene>
<dbReference type="GeneTree" id="ENSGT00940000163927"/>
<dbReference type="InterPro" id="IPR006461">
    <property type="entry name" value="PLAC_motif_containing"/>
</dbReference>
<comment type="similarity">
    <text evidence="1">Belongs to the cornifelin family.</text>
</comment>
<dbReference type="OrthoDB" id="1045822at2759"/>
<dbReference type="RefSeq" id="XP_028998527.1">
    <property type="nucleotide sequence ID" value="XM_029142694.3"/>
</dbReference>
<proteinExistence type="inferred from homology"/>
<dbReference type="NCBIfam" id="TIGR01571">
    <property type="entry name" value="A_thal_Cys_rich"/>
    <property type="match status" value="1"/>
</dbReference>
<dbReference type="Proteomes" id="UP000515150">
    <property type="component" value="Chromosome 2"/>
</dbReference>
<reference evidence="4 5" key="1">
    <citation type="submission" date="2025-04" db="UniProtKB">
        <authorList>
            <consortium name="RefSeq"/>
        </authorList>
    </citation>
    <scope>IDENTIFICATION</scope>
</reference>
<protein>
    <submittedName>
        <fullName evidence="4 5">Cornifelin-like</fullName>
    </submittedName>
</protein>
<dbReference type="Pfam" id="PF04749">
    <property type="entry name" value="PLAC8"/>
    <property type="match status" value="1"/>
</dbReference>